<dbReference type="InParanoid" id="Q01QD9"/>
<evidence type="ECO:0000313" key="4">
    <source>
        <dbReference type="EMBL" id="ABJ88131.1"/>
    </source>
</evidence>
<dbReference type="KEGG" id="sus:Acid_7220"/>
<accession>Q01QD9</accession>
<protein>
    <submittedName>
        <fullName evidence="4">Cytochrome C family protein</fullName>
    </submittedName>
</protein>
<keyword evidence="1" id="KW-0732">Signal</keyword>
<dbReference type="PANTHER" id="PTHR35038:SF8">
    <property type="entry name" value="C-TYPE POLYHEME CYTOCHROME OMCC"/>
    <property type="match status" value="1"/>
</dbReference>
<feature type="domain" description="Cytochrome c-552/4" evidence="3">
    <location>
        <begin position="135"/>
        <end position="166"/>
    </location>
</feature>
<organism evidence="4">
    <name type="scientific">Solibacter usitatus (strain Ellin6076)</name>
    <dbReference type="NCBI Taxonomy" id="234267"/>
    <lineage>
        <taxon>Bacteria</taxon>
        <taxon>Pseudomonadati</taxon>
        <taxon>Acidobacteriota</taxon>
        <taxon>Terriglobia</taxon>
        <taxon>Bryobacterales</taxon>
        <taxon>Solibacteraceae</taxon>
        <taxon>Candidatus Solibacter</taxon>
    </lineage>
</organism>
<reference evidence="4" key="1">
    <citation type="submission" date="2006-10" db="EMBL/GenBank/DDBJ databases">
        <title>Complete sequence of Solibacter usitatus Ellin6076.</title>
        <authorList>
            <consortium name="US DOE Joint Genome Institute"/>
            <person name="Copeland A."/>
            <person name="Lucas S."/>
            <person name="Lapidus A."/>
            <person name="Barry K."/>
            <person name="Detter J.C."/>
            <person name="Glavina del Rio T."/>
            <person name="Hammon N."/>
            <person name="Israni S."/>
            <person name="Dalin E."/>
            <person name="Tice H."/>
            <person name="Pitluck S."/>
            <person name="Thompson L.S."/>
            <person name="Brettin T."/>
            <person name="Bruce D."/>
            <person name="Han C."/>
            <person name="Tapia R."/>
            <person name="Gilna P."/>
            <person name="Schmutz J."/>
            <person name="Larimer F."/>
            <person name="Land M."/>
            <person name="Hauser L."/>
            <person name="Kyrpides N."/>
            <person name="Mikhailova N."/>
            <person name="Janssen P.H."/>
            <person name="Kuske C.R."/>
            <person name="Richardson P."/>
        </authorList>
    </citation>
    <scope>NUCLEOTIDE SEQUENCE</scope>
    <source>
        <strain evidence="4">Ellin6076</strain>
    </source>
</reference>
<dbReference type="Pfam" id="PF13435">
    <property type="entry name" value="Cytochrome_C554"/>
    <property type="match status" value="2"/>
</dbReference>
<feature type="domain" description="Doubled CXXCH motif" evidence="2">
    <location>
        <begin position="271"/>
        <end position="301"/>
    </location>
</feature>
<sequence length="393" mass="43845" precursor="true">MRGSLLFLFAASCAFGQTSDSYAGSAACKTCHPSIYERWSKTRMANVVRDPKVHPDAIIPDLSKPDPLVKFTKEEIAFVYGSKWKQRYFTKKGDDYYPLGAQWDVTHQMWRPYMVAANTDWWVPHYPADNMQRPTGPLCDGCHSVNYNVQTKTVTEWNVGCEKCHGPGAAHARKPSQTNVVNPARLDTVQATNVCLQCHSQGQPVENPIAGKYYDWPVGFEVGKDLKNYWKLEEHKLGEQSFTHFAEGTAHKNRMQGNDFVQSVMYTHGISCQSCHDVHGTANNADLLKPANVLCLGCHGPNSPNGPRATTVEAHTHHKAGSVGNECVSCHMPKIEQTIADVNVRSHTFRFVTPRETAALKVPNACNACHTDKSTQWSSDALKTWSNVSPWRN</sequence>
<dbReference type="Gene3D" id="1.10.1130.10">
    <property type="entry name" value="Flavocytochrome C3, Chain A"/>
    <property type="match status" value="3"/>
</dbReference>
<dbReference type="Pfam" id="PF09699">
    <property type="entry name" value="Paired_CXXCH_1"/>
    <property type="match status" value="1"/>
</dbReference>
<dbReference type="PANTHER" id="PTHR35038">
    <property type="entry name" value="DISSIMILATORY SULFITE REDUCTASE SIRA"/>
    <property type="match status" value="1"/>
</dbReference>
<dbReference type="InterPro" id="IPR036280">
    <property type="entry name" value="Multihaem_cyt_sf"/>
</dbReference>
<dbReference type="SUPFAM" id="SSF48695">
    <property type="entry name" value="Multiheme cytochromes"/>
    <property type="match status" value="1"/>
</dbReference>
<dbReference type="InterPro" id="IPR051829">
    <property type="entry name" value="Multiheme_Cytochr_ET"/>
</dbReference>
<evidence type="ECO:0000256" key="1">
    <source>
        <dbReference type="ARBA" id="ARBA00022729"/>
    </source>
</evidence>
<dbReference type="eggNOG" id="COG2010">
    <property type="taxonomic scope" value="Bacteria"/>
</dbReference>
<dbReference type="InterPro" id="IPR010177">
    <property type="entry name" value="Paired_CXXCH_1"/>
</dbReference>
<evidence type="ECO:0000259" key="2">
    <source>
        <dbReference type="Pfam" id="PF09699"/>
    </source>
</evidence>
<dbReference type="NCBIfam" id="TIGR01905">
    <property type="entry name" value="paired_CXXCH_1"/>
    <property type="match status" value="1"/>
</dbReference>
<dbReference type="OrthoDB" id="9814800at2"/>
<dbReference type="EMBL" id="CP000473">
    <property type="protein sequence ID" value="ABJ88131.1"/>
    <property type="molecule type" value="Genomic_DNA"/>
</dbReference>
<name>Q01QD9_SOLUE</name>
<evidence type="ECO:0000259" key="3">
    <source>
        <dbReference type="Pfam" id="PF13435"/>
    </source>
</evidence>
<dbReference type="HOGENOM" id="CLU_037209_0_0_0"/>
<dbReference type="STRING" id="234267.Acid_7220"/>
<proteinExistence type="predicted"/>
<dbReference type="AlphaFoldDB" id="Q01QD9"/>
<feature type="domain" description="Cytochrome c-552/4" evidence="3">
    <location>
        <begin position="27"/>
        <end position="50"/>
    </location>
</feature>
<gene>
    <name evidence="4" type="ordered locus">Acid_7220</name>
</gene>
<dbReference type="InterPro" id="IPR023155">
    <property type="entry name" value="Cyt_c-552/4"/>
</dbReference>